<gene>
    <name evidence="11" type="ORF">KQX54_001099</name>
</gene>
<dbReference type="Pfam" id="PF21794">
    <property type="entry name" value="RAD51D_N"/>
    <property type="match status" value="1"/>
</dbReference>
<evidence type="ECO:0000256" key="6">
    <source>
        <dbReference type="ARBA" id="ARBA00023125"/>
    </source>
</evidence>
<dbReference type="PANTHER" id="PTHR46457">
    <property type="entry name" value="DNA REPAIR PROTEIN RAD51 HOMOLOG 4"/>
    <property type="match status" value="1"/>
</dbReference>
<evidence type="ECO:0000256" key="7">
    <source>
        <dbReference type="ARBA" id="ARBA00023172"/>
    </source>
</evidence>
<comment type="similarity">
    <text evidence="2">Belongs to the RecA family. RAD51 subfamily.</text>
</comment>
<evidence type="ECO:0000259" key="10">
    <source>
        <dbReference type="PROSITE" id="PS50162"/>
    </source>
</evidence>
<dbReference type="Gene3D" id="3.40.50.300">
    <property type="entry name" value="P-loop containing nucleotide triphosphate hydrolases"/>
    <property type="match status" value="1"/>
</dbReference>
<evidence type="ECO:0000256" key="2">
    <source>
        <dbReference type="ARBA" id="ARBA00007095"/>
    </source>
</evidence>
<evidence type="ECO:0000256" key="8">
    <source>
        <dbReference type="ARBA" id="ARBA00023204"/>
    </source>
</evidence>
<evidence type="ECO:0000256" key="9">
    <source>
        <dbReference type="ARBA" id="ARBA00023242"/>
    </source>
</evidence>
<dbReference type="InterPro" id="IPR047323">
    <property type="entry name" value="Rad51D_C"/>
</dbReference>
<dbReference type="InterPro" id="IPR048943">
    <property type="entry name" value="RAD51D_N"/>
</dbReference>
<dbReference type="GO" id="GO:0005657">
    <property type="term" value="C:replication fork"/>
    <property type="evidence" value="ECO:0007669"/>
    <property type="project" value="TreeGrafter"/>
</dbReference>
<dbReference type="GO" id="GO:0000400">
    <property type="term" value="F:four-way junction DNA binding"/>
    <property type="evidence" value="ECO:0007669"/>
    <property type="project" value="TreeGrafter"/>
</dbReference>
<dbReference type="GO" id="GO:0005524">
    <property type="term" value="F:ATP binding"/>
    <property type="evidence" value="ECO:0007669"/>
    <property type="project" value="UniProtKB-KW"/>
</dbReference>
<evidence type="ECO:0000256" key="1">
    <source>
        <dbReference type="ARBA" id="ARBA00004123"/>
    </source>
</evidence>
<dbReference type="GO" id="GO:0003697">
    <property type="term" value="F:single-stranded DNA binding"/>
    <property type="evidence" value="ECO:0007669"/>
    <property type="project" value="TreeGrafter"/>
</dbReference>
<keyword evidence="7" id="KW-0233">DNA recombination</keyword>
<dbReference type="GO" id="GO:0000724">
    <property type="term" value="P:double-strand break repair via homologous recombination"/>
    <property type="evidence" value="ECO:0007669"/>
    <property type="project" value="TreeGrafter"/>
</dbReference>
<protein>
    <recommendedName>
        <fullName evidence="10">RecA family profile 1 domain-containing protein</fullName>
    </recommendedName>
</protein>
<evidence type="ECO:0000256" key="3">
    <source>
        <dbReference type="ARBA" id="ARBA00022741"/>
    </source>
</evidence>
<keyword evidence="12" id="KW-1185">Reference proteome</keyword>
<reference evidence="11 12" key="1">
    <citation type="journal article" date="2021" name="J. Hered.">
        <title>A chromosome-level genome assembly of the parasitoid wasp, Cotesia glomerata (Hymenoptera: Braconidae).</title>
        <authorList>
            <person name="Pinto B.J."/>
            <person name="Weis J.J."/>
            <person name="Gamble T."/>
            <person name="Ode P.J."/>
            <person name="Paul R."/>
            <person name="Zaspel J.M."/>
        </authorList>
    </citation>
    <scope>NUCLEOTIDE SEQUENCE [LARGE SCALE GENOMIC DNA]</scope>
    <source>
        <strain evidence="11">CgM1</strain>
    </source>
</reference>
<comment type="subcellular location">
    <subcellularLocation>
        <location evidence="1">Nucleus</location>
    </subcellularLocation>
</comment>
<dbReference type="GO" id="GO:0000723">
    <property type="term" value="P:telomere maintenance"/>
    <property type="evidence" value="ECO:0007669"/>
    <property type="project" value="TreeGrafter"/>
</dbReference>
<name>A0AAV7IH75_COTGL</name>
<dbReference type="AlphaFoldDB" id="A0AAV7IH75"/>
<dbReference type="GO" id="GO:0042148">
    <property type="term" value="P:DNA strand invasion"/>
    <property type="evidence" value="ECO:0007669"/>
    <property type="project" value="TreeGrafter"/>
</dbReference>
<dbReference type="PROSITE" id="PS50162">
    <property type="entry name" value="RECA_2"/>
    <property type="match status" value="1"/>
</dbReference>
<dbReference type="EMBL" id="JAHXZJ010001129">
    <property type="protein sequence ID" value="KAH0553269.1"/>
    <property type="molecule type" value="Genomic_DNA"/>
</dbReference>
<keyword evidence="8" id="KW-0234">DNA repair</keyword>
<feature type="domain" description="RecA family profile 1" evidence="10">
    <location>
        <begin position="75"/>
        <end position="244"/>
    </location>
</feature>
<dbReference type="GO" id="GO:0033063">
    <property type="term" value="C:Rad51B-Rad51C-Rad51D-XRCC2 complex"/>
    <property type="evidence" value="ECO:0007669"/>
    <property type="project" value="TreeGrafter"/>
</dbReference>
<dbReference type="InterPro" id="IPR027417">
    <property type="entry name" value="P-loop_NTPase"/>
</dbReference>
<dbReference type="InterPro" id="IPR013632">
    <property type="entry name" value="Rad51_C"/>
</dbReference>
<evidence type="ECO:0000256" key="4">
    <source>
        <dbReference type="ARBA" id="ARBA00022763"/>
    </source>
</evidence>
<dbReference type="GO" id="GO:0005815">
    <property type="term" value="C:microtubule organizing center"/>
    <property type="evidence" value="ECO:0007669"/>
    <property type="project" value="TreeGrafter"/>
</dbReference>
<dbReference type="CDD" id="cd19489">
    <property type="entry name" value="Rad51D"/>
    <property type="match status" value="1"/>
</dbReference>
<dbReference type="InterPro" id="IPR051988">
    <property type="entry name" value="HRR_RAD51_Paralog"/>
</dbReference>
<keyword evidence="4" id="KW-0227">DNA damage</keyword>
<evidence type="ECO:0000313" key="12">
    <source>
        <dbReference type="Proteomes" id="UP000826195"/>
    </source>
</evidence>
<proteinExistence type="inferred from homology"/>
<accession>A0AAV7IH75</accession>
<dbReference type="Pfam" id="PF08423">
    <property type="entry name" value="Rad51"/>
    <property type="match status" value="1"/>
</dbReference>
<keyword evidence="9" id="KW-0539">Nucleus</keyword>
<dbReference type="SUPFAM" id="SSF52540">
    <property type="entry name" value="P-loop containing nucleoside triphosphate hydrolases"/>
    <property type="match status" value="1"/>
</dbReference>
<dbReference type="InterPro" id="IPR020588">
    <property type="entry name" value="RecA_ATP-bd"/>
</dbReference>
<comment type="caution">
    <text evidence="11">The sequence shown here is derived from an EMBL/GenBank/DDBJ whole genome shotgun (WGS) entry which is preliminary data.</text>
</comment>
<dbReference type="GO" id="GO:0007131">
    <property type="term" value="P:reciprocal meiotic recombination"/>
    <property type="evidence" value="ECO:0007669"/>
    <property type="project" value="TreeGrafter"/>
</dbReference>
<evidence type="ECO:0000256" key="5">
    <source>
        <dbReference type="ARBA" id="ARBA00022840"/>
    </source>
</evidence>
<sequence length="315" mass="35786">MARITPNMFTLLNEQHLNKLHSSRIFNVLDFVSEDSEKLTKITGLSLLEIEAIRKEIALRFAGIVKDPVILLQHQKQYILTGIKNLDKLLGGGLYASRFYEICGNSSAGKTQLCITLAANIALNSSADIHYIDTKKDFSATRLQNILEAKNKPDEIIAKIMSQIKVTTLKSITELFTLLHNFSSSFKASNDSDRPKLIIIDSLPAIFPMSEENTEYFTSLNHLSNVCKYLAHEYCLTIVTVNLIRVWREIELRELKPDEDIELIPHLGKYWINVPNTRLFIDKQDNEIREIKVLQSTELKIDSNVQVNITNAGVI</sequence>
<dbReference type="PANTHER" id="PTHR46457:SF1">
    <property type="entry name" value="DNA REPAIR PROTEIN RAD51 HOMOLOG 4"/>
    <property type="match status" value="1"/>
</dbReference>
<dbReference type="Proteomes" id="UP000826195">
    <property type="component" value="Unassembled WGS sequence"/>
</dbReference>
<evidence type="ECO:0000313" key="11">
    <source>
        <dbReference type="EMBL" id="KAH0553269.1"/>
    </source>
</evidence>
<keyword evidence="3" id="KW-0547">Nucleotide-binding</keyword>
<dbReference type="GO" id="GO:0140664">
    <property type="term" value="F:ATP-dependent DNA damage sensor activity"/>
    <property type="evidence" value="ECO:0007669"/>
    <property type="project" value="InterPro"/>
</dbReference>
<keyword evidence="6" id="KW-0238">DNA-binding</keyword>
<keyword evidence="5" id="KW-0067">ATP-binding</keyword>
<organism evidence="11 12">
    <name type="scientific">Cotesia glomerata</name>
    <name type="common">Lepidopteran parasitic wasp</name>
    <name type="synonym">Apanteles glomeratus</name>
    <dbReference type="NCBI Taxonomy" id="32391"/>
    <lineage>
        <taxon>Eukaryota</taxon>
        <taxon>Metazoa</taxon>
        <taxon>Ecdysozoa</taxon>
        <taxon>Arthropoda</taxon>
        <taxon>Hexapoda</taxon>
        <taxon>Insecta</taxon>
        <taxon>Pterygota</taxon>
        <taxon>Neoptera</taxon>
        <taxon>Endopterygota</taxon>
        <taxon>Hymenoptera</taxon>
        <taxon>Apocrita</taxon>
        <taxon>Ichneumonoidea</taxon>
        <taxon>Braconidae</taxon>
        <taxon>Microgastrinae</taxon>
        <taxon>Cotesia</taxon>
    </lineage>
</organism>